<dbReference type="AlphaFoldDB" id="E7QY08"/>
<dbReference type="InterPro" id="IPR055775">
    <property type="entry name" value="DUF7351"/>
</dbReference>
<organism evidence="2 3">
    <name type="scientific">Haladaptatus paucihalophilus DX253</name>
    <dbReference type="NCBI Taxonomy" id="797209"/>
    <lineage>
        <taxon>Archaea</taxon>
        <taxon>Methanobacteriati</taxon>
        <taxon>Methanobacteriota</taxon>
        <taxon>Stenosarchaea group</taxon>
        <taxon>Halobacteria</taxon>
        <taxon>Halobacteriales</taxon>
        <taxon>Haladaptataceae</taxon>
        <taxon>Haladaptatus</taxon>
    </lineage>
</organism>
<comment type="caution">
    <text evidence="2">The sequence shown here is derived from an EMBL/GenBank/DDBJ whole genome shotgun (WGS) entry which is preliminary data.</text>
</comment>
<evidence type="ECO:0000259" key="1">
    <source>
        <dbReference type="Pfam" id="PF24042"/>
    </source>
</evidence>
<proteinExistence type="predicted"/>
<evidence type="ECO:0000313" key="3">
    <source>
        <dbReference type="Proteomes" id="UP000003751"/>
    </source>
</evidence>
<name>E7QY08_HALPU</name>
<dbReference type="Proteomes" id="UP000003751">
    <property type="component" value="Unassembled WGS sequence"/>
</dbReference>
<protein>
    <recommendedName>
        <fullName evidence="1">DUF7351 domain-containing protein</fullName>
    </recommendedName>
</protein>
<dbReference type="PATRIC" id="fig|797209.4.peg.3624"/>
<dbReference type="RefSeq" id="WP_007982351.1">
    <property type="nucleotide sequence ID" value="NZ_AEMG01000025.1"/>
</dbReference>
<dbReference type="Pfam" id="PF24042">
    <property type="entry name" value="DUF7351"/>
    <property type="match status" value="1"/>
</dbReference>
<dbReference type="eggNOG" id="arCOG03860">
    <property type="taxonomic scope" value="Archaea"/>
</dbReference>
<dbReference type="EMBL" id="AEMG01000025">
    <property type="protein sequence ID" value="EFW90474.1"/>
    <property type="molecule type" value="Genomic_DNA"/>
</dbReference>
<dbReference type="OrthoDB" id="8482at2157"/>
<gene>
    <name evidence="2" type="ORF">ZOD2009_18489</name>
</gene>
<evidence type="ECO:0000313" key="2">
    <source>
        <dbReference type="EMBL" id="EFW90474.1"/>
    </source>
</evidence>
<accession>E7QY08</accession>
<feature type="domain" description="DUF7351" evidence="1">
    <location>
        <begin position="2"/>
        <end position="168"/>
    </location>
</feature>
<sequence length="174" mass="19434">MYEHALFKIQCPGCSYLYEYDFTPPGVLHGDDGSIVAQASEYNRSVRLAFARGVCHLCGNSVDTTFVEPSETGYPRPDKRAVCINRSCDRCNHRNYLRLGEALLGNPALISFCHERGLDVTATPIWKLEFAATDRHVTVRSTDPWEVALRVSLDGDTLELVVDEELSVVEHSIS</sequence>
<reference evidence="2 3" key="1">
    <citation type="journal article" date="2014" name="ISME J.">
        <title>Trehalose/2-sulfotrehalose biosynthesis and glycine-betaine uptake are widely spread mechanisms for osmoadaptation in the Halobacteriales.</title>
        <authorList>
            <person name="Youssef N.H."/>
            <person name="Savage-Ashlock K.N."/>
            <person name="McCully A.L."/>
            <person name="Luedtke B."/>
            <person name="Shaw E.I."/>
            <person name="Hoff W.D."/>
            <person name="Elshahed M.S."/>
        </authorList>
    </citation>
    <scope>NUCLEOTIDE SEQUENCE [LARGE SCALE GENOMIC DNA]</scope>
    <source>
        <strain evidence="2 3">DX253</strain>
    </source>
</reference>